<sequence length="56" mass="6025">MIIKFPINARGAAYHIFNPAAAAPKIASRPSINGVPPAMKVDKYSSIVGLVQKLYK</sequence>
<protein>
    <submittedName>
        <fullName evidence="1">Uncharacterized protein</fullName>
    </submittedName>
</protein>
<proteinExistence type="predicted"/>
<organism evidence="1">
    <name type="scientific">marine metagenome</name>
    <dbReference type="NCBI Taxonomy" id="408172"/>
    <lineage>
        <taxon>unclassified sequences</taxon>
        <taxon>metagenomes</taxon>
        <taxon>ecological metagenomes</taxon>
    </lineage>
</organism>
<dbReference type="EMBL" id="UINC01175729">
    <property type="protein sequence ID" value="SVD82508.1"/>
    <property type="molecule type" value="Genomic_DNA"/>
</dbReference>
<name>A0A382YJ31_9ZZZZ</name>
<gene>
    <name evidence="1" type="ORF">METZ01_LOCUS435362</name>
</gene>
<evidence type="ECO:0000313" key="1">
    <source>
        <dbReference type="EMBL" id="SVD82508.1"/>
    </source>
</evidence>
<reference evidence="1" key="1">
    <citation type="submission" date="2018-05" db="EMBL/GenBank/DDBJ databases">
        <authorList>
            <person name="Lanie J.A."/>
            <person name="Ng W.-L."/>
            <person name="Kazmierczak K.M."/>
            <person name="Andrzejewski T.M."/>
            <person name="Davidsen T.M."/>
            <person name="Wayne K.J."/>
            <person name="Tettelin H."/>
            <person name="Glass J.I."/>
            <person name="Rusch D."/>
            <person name="Podicherti R."/>
            <person name="Tsui H.-C.T."/>
            <person name="Winkler M.E."/>
        </authorList>
    </citation>
    <scope>NUCLEOTIDE SEQUENCE</scope>
</reference>
<dbReference type="AlphaFoldDB" id="A0A382YJ31"/>
<accession>A0A382YJ31</accession>